<dbReference type="Gene3D" id="3.90.550.10">
    <property type="entry name" value="Spore Coat Polysaccharide Biosynthesis Protein SpsA, Chain A"/>
    <property type="match status" value="1"/>
</dbReference>
<organism evidence="1 2">
    <name type="scientific">Faucicola osloensis</name>
    <name type="common">Moraxella osloensis</name>
    <dbReference type="NCBI Taxonomy" id="34062"/>
    <lineage>
        <taxon>Bacteria</taxon>
        <taxon>Pseudomonadati</taxon>
        <taxon>Pseudomonadota</taxon>
        <taxon>Gammaproteobacteria</taxon>
        <taxon>Moraxellales</taxon>
        <taxon>Moraxellaceae</taxon>
        <taxon>Faucicola</taxon>
    </lineage>
</organism>
<protein>
    <submittedName>
        <fullName evidence="1">Protein of uncharacterized function (DUF707)</fullName>
    </submittedName>
</protein>
<dbReference type="RefSeq" id="WP_062330729.1">
    <property type="nucleotide sequence ID" value="NZ_CBCRZU010000016.1"/>
</dbReference>
<evidence type="ECO:0000313" key="1">
    <source>
        <dbReference type="EMBL" id="STY97306.1"/>
    </source>
</evidence>
<name>A0A378QA03_FAUOS</name>
<proteinExistence type="predicted"/>
<dbReference type="KEGG" id="mos:AXE82_01910"/>
<gene>
    <name evidence="1" type="ORF">NCTC10465_01090</name>
</gene>
<dbReference type="SUPFAM" id="SSF53448">
    <property type="entry name" value="Nucleotide-diphospho-sugar transferases"/>
    <property type="match status" value="1"/>
</dbReference>
<evidence type="ECO:0000313" key="2">
    <source>
        <dbReference type="Proteomes" id="UP000255230"/>
    </source>
</evidence>
<reference evidence="1 2" key="1">
    <citation type="submission" date="2018-06" db="EMBL/GenBank/DDBJ databases">
        <authorList>
            <consortium name="Pathogen Informatics"/>
            <person name="Doyle S."/>
        </authorList>
    </citation>
    <scope>NUCLEOTIDE SEQUENCE [LARGE SCALE GENOMIC DNA]</scope>
    <source>
        <strain evidence="1 2">NCTC10465</strain>
    </source>
</reference>
<keyword evidence="2" id="KW-1185">Reference proteome</keyword>
<dbReference type="InterPro" id="IPR029044">
    <property type="entry name" value="Nucleotide-diphossugar_trans"/>
</dbReference>
<sequence>MLILQKVFNRLNLYYKNILRERLKEKFMHTYIHTSINYNINVTNKKILVIGIYLTDYENMAIHLFEQYSKAKKNNVEQRWVAIGKNEIPNSLKPVTIFHSQEKIPKFKLLNKILKDIDFNEYDYILFSDDDIAIHDNFLDLYIDIIESKNLKIAQPARAWHSYNVHPIVIQDKFSMARETNFVEIGPIFSFHKSVFAYLLPFPDNAEMGLGLDFVWPVIAQKNNFKIGIVDLTPVDHSYRAQSTTYSSSKNLEKMNDFLSYNENNALKTKVALKKYRK</sequence>
<dbReference type="GeneID" id="35778405"/>
<dbReference type="EMBL" id="UGPY01000001">
    <property type="protein sequence ID" value="STY97306.1"/>
    <property type="molecule type" value="Genomic_DNA"/>
</dbReference>
<accession>A0A378QA03</accession>
<dbReference type="AlphaFoldDB" id="A0A378QA03"/>
<dbReference type="Proteomes" id="UP000255230">
    <property type="component" value="Unassembled WGS sequence"/>
</dbReference>